<accession>A0A2M8CCG1</accession>
<accession>A0A1J5GQC2</accession>
<sequence length="127" mass="14734">MLMSENAPFIVSDIQERSFLITITNKSSSCNDIAHFVAFSGVCISTFIMALNIASLGYFTWDWFGFSMRTYEVYDPIKKSNIFPFLLKMEGRKEYFEGSIKEISENEIRNTLKYYGVLAKEKNNIYN</sequence>
<dbReference type="EMBL" id="MNYY01000004">
    <property type="protein sequence ID" value="OIP75069.1"/>
    <property type="molecule type" value="Genomic_DNA"/>
</dbReference>
<keyword evidence="1" id="KW-1133">Transmembrane helix</keyword>
<organism evidence="2 5">
    <name type="scientific">Candidatus Infernicultor aquiphilus</name>
    <dbReference type="NCBI Taxonomy" id="1805029"/>
    <lineage>
        <taxon>Bacteria</taxon>
        <taxon>Pseudomonadati</taxon>
        <taxon>Atribacterota</taxon>
        <taxon>Candidatus Phoenicimicrobiia</taxon>
        <taxon>Candidatus Pheonicimicrobiales</taxon>
        <taxon>Candidatus Phoenicimicrobiaceae</taxon>
        <taxon>Candidatus Infernicultor</taxon>
    </lineage>
</organism>
<dbReference type="EMBL" id="PFTV01000107">
    <property type="protein sequence ID" value="PJB56757.1"/>
    <property type="molecule type" value="Genomic_DNA"/>
</dbReference>
<comment type="caution">
    <text evidence="2">The sequence shown here is derived from an EMBL/GenBank/DDBJ whole genome shotgun (WGS) entry which is preliminary data.</text>
</comment>
<protein>
    <submittedName>
        <fullName evidence="2">Uncharacterized protein</fullName>
    </submittedName>
</protein>
<dbReference type="Proteomes" id="UP000228560">
    <property type="component" value="Unassembled WGS sequence"/>
</dbReference>
<evidence type="ECO:0000313" key="7">
    <source>
        <dbReference type="Proteomes" id="UP000231493"/>
    </source>
</evidence>
<reference evidence="2 5" key="1">
    <citation type="journal article" date="2016" name="Environ. Microbiol.">
        <title>Genomic resolution of a cold subsurface aquifer community provides metabolic insights for novel microbes adapted to high CO concentrations.</title>
        <authorList>
            <person name="Probst A.J."/>
            <person name="Castelle C.J."/>
            <person name="Singh A."/>
            <person name="Brown C.T."/>
            <person name="Anantharaman K."/>
            <person name="Sharon I."/>
            <person name="Hug L.A."/>
            <person name="Burstein D."/>
            <person name="Emerson J.B."/>
            <person name="Thomas B.C."/>
            <person name="Banfield J.F."/>
        </authorList>
    </citation>
    <scope>NUCLEOTIDE SEQUENCE [LARGE SCALE GENOMIC DNA]</scope>
    <source>
        <strain evidence="2">CG2_30_33_13</strain>
    </source>
</reference>
<keyword evidence="1" id="KW-0472">Membrane</keyword>
<dbReference type="Proteomes" id="UP000231493">
    <property type="component" value="Unassembled WGS sequence"/>
</dbReference>
<accession>A0A2M7K6P3</accession>
<proteinExistence type="predicted"/>
<gene>
    <name evidence="2" type="ORF">AUK42_00140</name>
    <name evidence="4" type="ORF">CO097_04470</name>
    <name evidence="3" type="ORF">COZ58_06270</name>
</gene>
<evidence type="ECO:0000313" key="5">
    <source>
        <dbReference type="Proteomes" id="UP000182763"/>
    </source>
</evidence>
<evidence type="ECO:0000313" key="6">
    <source>
        <dbReference type="Proteomes" id="UP000228560"/>
    </source>
</evidence>
<dbReference type="AlphaFoldDB" id="A0A1J5GQC2"/>
<dbReference type="Proteomes" id="UP000182763">
    <property type="component" value="Unassembled WGS sequence"/>
</dbReference>
<evidence type="ECO:0000313" key="2">
    <source>
        <dbReference type="EMBL" id="OIP75069.1"/>
    </source>
</evidence>
<evidence type="ECO:0000313" key="3">
    <source>
        <dbReference type="EMBL" id="PIX33814.1"/>
    </source>
</evidence>
<name>A0A1J5GQC2_9BACT</name>
<evidence type="ECO:0000313" key="4">
    <source>
        <dbReference type="EMBL" id="PJB56757.1"/>
    </source>
</evidence>
<keyword evidence="1" id="KW-0812">Transmembrane</keyword>
<dbReference type="EMBL" id="PFIP01000127">
    <property type="protein sequence ID" value="PIX33814.1"/>
    <property type="molecule type" value="Genomic_DNA"/>
</dbReference>
<feature type="transmembrane region" description="Helical" evidence="1">
    <location>
        <begin position="33"/>
        <end position="59"/>
    </location>
</feature>
<reference evidence="6 7" key="3">
    <citation type="submission" date="2017-09" db="EMBL/GenBank/DDBJ databases">
        <title>Depth-based differentiation of microbial function through sediment-hosted aquifers and enrichment of novel symbionts in the deep terrestrial subsurface.</title>
        <authorList>
            <person name="Probst A.J."/>
            <person name="Ladd B."/>
            <person name="Jarett J.K."/>
            <person name="Geller-Mcgrath D.E."/>
            <person name="Sieber C.M."/>
            <person name="Emerson J.B."/>
            <person name="Anantharaman K."/>
            <person name="Thomas B.C."/>
            <person name="Malmstrom R."/>
            <person name="Stieglmeier M."/>
            <person name="Klingl A."/>
            <person name="Woyke T."/>
            <person name="Ryan C.M."/>
            <person name="Banfield J.F."/>
        </authorList>
    </citation>
    <scope>NUCLEOTIDE SEQUENCE [LARGE SCALE GENOMIC DNA]</scope>
    <source>
        <strain evidence="4">CG_4_9_14_3_um_filter_33_16</strain>
    </source>
</reference>
<dbReference type="STRING" id="1805029.AUK42_00140"/>
<reference evidence="3" key="2">
    <citation type="submission" date="2017-09" db="EMBL/GenBank/DDBJ databases">
        <title>Depth-based differentiation of microbial function through sediment-hosted aquifers and enrichment of novel symbionts in the deep terrestrial subsurface.</title>
        <authorList>
            <person name="Probst A.J."/>
            <person name="Ladd B."/>
            <person name="Jarett J.K."/>
            <person name="Geller-Mcgrath D.E."/>
            <person name="Sieber C.M.K."/>
            <person name="Emerson J.B."/>
            <person name="Anantharaman K."/>
            <person name="Thomas B.C."/>
            <person name="Malmstrom R."/>
            <person name="Stieglmeier M."/>
            <person name="Klingl A."/>
            <person name="Woyke T."/>
            <person name="Ryan C.M."/>
            <person name="Banfield J.F."/>
        </authorList>
    </citation>
    <scope>NUCLEOTIDE SEQUENCE</scope>
    <source>
        <strain evidence="3">CG_4_8_14_3_um_filter_34_18</strain>
    </source>
</reference>
<evidence type="ECO:0000256" key="1">
    <source>
        <dbReference type="SAM" id="Phobius"/>
    </source>
</evidence>